<protein>
    <recommendedName>
        <fullName evidence="4">DUF3953 domain-containing protein</fullName>
    </recommendedName>
</protein>
<sequence>MKMLRSILMVLVILLAGYSLFTQNFELMPYLMLLLSFSVLLTGVTFLNKDKKAFSGYSSILASLFVFIVSITMFLN</sequence>
<keyword evidence="1" id="KW-1133">Transmembrane helix</keyword>
<dbReference type="InterPro" id="IPR025018">
    <property type="entry name" value="DUF3953"/>
</dbReference>
<keyword evidence="3" id="KW-1185">Reference proteome</keyword>
<reference evidence="3" key="1">
    <citation type="submission" date="2016-10" db="EMBL/GenBank/DDBJ databases">
        <authorList>
            <person name="Varghese N."/>
            <person name="Submissions S."/>
        </authorList>
    </citation>
    <scope>NUCLEOTIDE SEQUENCE [LARGE SCALE GENOMIC DNA]</scope>
    <source>
        <strain evidence="3">S9</strain>
    </source>
</reference>
<accession>A0A1H9USI6</accession>
<evidence type="ECO:0000256" key="1">
    <source>
        <dbReference type="SAM" id="Phobius"/>
    </source>
</evidence>
<gene>
    <name evidence="2" type="ORF">SAMN05518684_108125</name>
</gene>
<dbReference type="EMBL" id="FOGT01000008">
    <property type="protein sequence ID" value="SES12027.1"/>
    <property type="molecule type" value="Genomic_DNA"/>
</dbReference>
<evidence type="ECO:0008006" key="4">
    <source>
        <dbReference type="Google" id="ProtNLM"/>
    </source>
</evidence>
<keyword evidence="1" id="KW-0812">Transmembrane</keyword>
<organism evidence="2 3">
    <name type="scientific">Salipaludibacillus aurantiacus</name>
    <dbReference type="NCBI Taxonomy" id="1601833"/>
    <lineage>
        <taxon>Bacteria</taxon>
        <taxon>Bacillati</taxon>
        <taxon>Bacillota</taxon>
        <taxon>Bacilli</taxon>
        <taxon>Bacillales</taxon>
        <taxon>Bacillaceae</taxon>
    </lineage>
</organism>
<dbReference type="Proteomes" id="UP000198571">
    <property type="component" value="Unassembled WGS sequence"/>
</dbReference>
<evidence type="ECO:0000313" key="3">
    <source>
        <dbReference type="Proteomes" id="UP000198571"/>
    </source>
</evidence>
<name>A0A1H9USI6_9BACI</name>
<dbReference type="Pfam" id="PF13129">
    <property type="entry name" value="DUF3953"/>
    <property type="match status" value="1"/>
</dbReference>
<evidence type="ECO:0000313" key="2">
    <source>
        <dbReference type="EMBL" id="SES12027.1"/>
    </source>
</evidence>
<feature type="transmembrane region" description="Helical" evidence="1">
    <location>
        <begin position="29"/>
        <end position="47"/>
    </location>
</feature>
<feature type="transmembrane region" description="Helical" evidence="1">
    <location>
        <begin position="54"/>
        <end position="75"/>
    </location>
</feature>
<dbReference type="STRING" id="1601833.SAMN05518684_108125"/>
<dbReference type="AlphaFoldDB" id="A0A1H9USI6"/>
<keyword evidence="1" id="KW-0472">Membrane</keyword>
<proteinExistence type="predicted"/>